<evidence type="ECO:0000313" key="6">
    <source>
        <dbReference type="Proteomes" id="UP000018211"/>
    </source>
</evidence>
<dbReference type="GO" id="GO:0003677">
    <property type="term" value="F:DNA binding"/>
    <property type="evidence" value="ECO:0007669"/>
    <property type="project" value="UniProtKB-KW"/>
</dbReference>
<dbReference type="InterPro" id="IPR000524">
    <property type="entry name" value="Tscrpt_reg_HTH_GntR"/>
</dbReference>
<comment type="caution">
    <text evidence="5">The sequence shown here is derived from an EMBL/GenBank/DDBJ whole genome shotgun (WGS) entry which is preliminary data.</text>
</comment>
<dbReference type="PROSITE" id="PS50949">
    <property type="entry name" value="HTH_GNTR"/>
    <property type="match status" value="1"/>
</dbReference>
<evidence type="ECO:0000256" key="3">
    <source>
        <dbReference type="ARBA" id="ARBA00023163"/>
    </source>
</evidence>
<reference evidence="5 6" key="1">
    <citation type="journal article" date="2013" name="ISME J.">
        <title>Comparative genomics of pathogenic lineages of Vibrio nigripulchritudo identifies virulence-associated traits.</title>
        <authorList>
            <person name="Goudenege D."/>
            <person name="Labreuche Y."/>
            <person name="Krin E."/>
            <person name="Ansquer D."/>
            <person name="Mangenot S."/>
            <person name="Calteau A."/>
            <person name="Medigue C."/>
            <person name="Mazel D."/>
            <person name="Polz M.F."/>
            <person name="Le Roux F."/>
        </authorList>
    </citation>
    <scope>NUCLEOTIDE SEQUENCE [LARGE SCALE GENOMIC DNA]</scope>
    <source>
        <strain evidence="5 6">SOn1</strain>
    </source>
</reference>
<dbReference type="RefSeq" id="WP_004400783.1">
    <property type="nucleotide sequence ID" value="NZ_LK391965.1"/>
</dbReference>
<evidence type="ECO:0000259" key="4">
    <source>
        <dbReference type="PROSITE" id="PS50949"/>
    </source>
</evidence>
<dbReference type="SMART" id="SM00895">
    <property type="entry name" value="FCD"/>
    <property type="match status" value="1"/>
</dbReference>
<proteinExistence type="predicted"/>
<dbReference type="CDD" id="cd07377">
    <property type="entry name" value="WHTH_GntR"/>
    <property type="match status" value="1"/>
</dbReference>
<evidence type="ECO:0000313" key="5">
    <source>
        <dbReference type="EMBL" id="CCO49123.1"/>
    </source>
</evidence>
<dbReference type="InterPro" id="IPR036388">
    <property type="entry name" value="WH-like_DNA-bd_sf"/>
</dbReference>
<protein>
    <submittedName>
        <fullName evidence="5">Transcriptional regulator, GntR family</fullName>
    </submittedName>
</protein>
<organism evidence="5 6">
    <name type="scientific">Vibrio nigripulchritudo SOn1</name>
    <dbReference type="NCBI Taxonomy" id="1238450"/>
    <lineage>
        <taxon>Bacteria</taxon>
        <taxon>Pseudomonadati</taxon>
        <taxon>Pseudomonadota</taxon>
        <taxon>Gammaproteobacteria</taxon>
        <taxon>Vibrionales</taxon>
        <taxon>Vibrionaceae</taxon>
        <taxon>Vibrio</taxon>
    </lineage>
</organism>
<dbReference type="Pfam" id="PF07729">
    <property type="entry name" value="FCD"/>
    <property type="match status" value="1"/>
</dbReference>
<feature type="domain" description="HTH gntR-type" evidence="4">
    <location>
        <begin position="15"/>
        <end position="83"/>
    </location>
</feature>
<gene>
    <name evidence="5" type="ORF">VIBNISOn1_790050</name>
</gene>
<name>A0AAV2VWJ9_9VIBR</name>
<dbReference type="InterPro" id="IPR008920">
    <property type="entry name" value="TF_FadR/GntR_C"/>
</dbReference>
<dbReference type="Pfam" id="PF00392">
    <property type="entry name" value="GntR"/>
    <property type="match status" value="1"/>
</dbReference>
<dbReference type="EMBL" id="CAOF01000174">
    <property type="protein sequence ID" value="CCO49123.1"/>
    <property type="molecule type" value="Genomic_DNA"/>
</dbReference>
<dbReference type="InterPro" id="IPR036390">
    <property type="entry name" value="WH_DNA-bd_sf"/>
</dbReference>
<dbReference type="GO" id="GO:0003700">
    <property type="term" value="F:DNA-binding transcription factor activity"/>
    <property type="evidence" value="ECO:0007669"/>
    <property type="project" value="InterPro"/>
</dbReference>
<accession>A0AAV2VWJ9</accession>
<dbReference type="GeneID" id="97540198"/>
<dbReference type="SUPFAM" id="SSF46785">
    <property type="entry name" value="Winged helix' DNA-binding domain"/>
    <property type="match status" value="1"/>
</dbReference>
<keyword evidence="3" id="KW-0804">Transcription</keyword>
<keyword evidence="1" id="KW-0805">Transcription regulation</keyword>
<evidence type="ECO:0000256" key="2">
    <source>
        <dbReference type="ARBA" id="ARBA00023125"/>
    </source>
</evidence>
<dbReference type="SMART" id="SM00345">
    <property type="entry name" value="HTH_GNTR"/>
    <property type="match status" value="1"/>
</dbReference>
<dbReference type="SUPFAM" id="SSF48008">
    <property type="entry name" value="GntR ligand-binding domain-like"/>
    <property type="match status" value="1"/>
</dbReference>
<dbReference type="Proteomes" id="UP000018211">
    <property type="component" value="Unassembled WGS sequence"/>
</dbReference>
<dbReference type="AlphaFoldDB" id="A0AAV2VWJ9"/>
<dbReference type="Gene3D" id="1.10.10.10">
    <property type="entry name" value="Winged helix-like DNA-binding domain superfamily/Winged helix DNA-binding domain"/>
    <property type="match status" value="1"/>
</dbReference>
<dbReference type="Gene3D" id="1.20.120.530">
    <property type="entry name" value="GntR ligand-binding domain-like"/>
    <property type="match status" value="1"/>
</dbReference>
<sequence>MAANVFAFEKQLKNQTKKDILASKLLEMIFSGLLRDGDTLPSERELCAMFGVSRETVRGAIGMIAAYGLISVSHGAKSRVNRNDELLKRCIELLPQLSNLTINNYDIEAVYQSRKVVESAIARGVAIHIDQAGLDELKYLLDQQASLFDKPAHFQISDQRFHKLISDYSDNDILAGYADELYTYGLNFRRSVLEQEGAIEKSFREHGEIYRALEEGNPELAEKAMMDHLNSVYCTTASAMRKIR</sequence>
<dbReference type="PRINTS" id="PR00035">
    <property type="entry name" value="HTHGNTR"/>
</dbReference>
<dbReference type="PANTHER" id="PTHR43537">
    <property type="entry name" value="TRANSCRIPTIONAL REGULATOR, GNTR FAMILY"/>
    <property type="match status" value="1"/>
</dbReference>
<dbReference type="InterPro" id="IPR011711">
    <property type="entry name" value="GntR_C"/>
</dbReference>
<keyword evidence="2" id="KW-0238">DNA-binding</keyword>
<dbReference type="PANTHER" id="PTHR43537:SF49">
    <property type="entry name" value="TRANSCRIPTIONAL REGULATORY PROTEIN"/>
    <property type="match status" value="1"/>
</dbReference>
<evidence type="ECO:0000256" key="1">
    <source>
        <dbReference type="ARBA" id="ARBA00023015"/>
    </source>
</evidence>